<dbReference type="InterPro" id="IPR013106">
    <property type="entry name" value="Ig_V-set"/>
</dbReference>
<dbReference type="CDD" id="cd00096">
    <property type="entry name" value="Ig"/>
    <property type="match status" value="1"/>
</dbReference>
<dbReference type="InterPro" id="IPR013783">
    <property type="entry name" value="Ig-like_fold"/>
</dbReference>
<accession>A0A8C7PKW7</accession>
<keyword evidence="6" id="KW-1185">Reference proteome</keyword>
<dbReference type="InterPro" id="IPR003599">
    <property type="entry name" value="Ig_sub"/>
</dbReference>
<keyword evidence="1" id="KW-0393">Immunoglobulin domain</keyword>
<dbReference type="SMART" id="SM00407">
    <property type="entry name" value="IGc1"/>
    <property type="match status" value="3"/>
</dbReference>
<keyword evidence="2" id="KW-1133">Transmembrane helix</keyword>
<dbReference type="GeneTree" id="ENSGT00940000167101"/>
<feature type="transmembrane region" description="Helical" evidence="2">
    <location>
        <begin position="337"/>
        <end position="358"/>
    </location>
</feature>
<name>A0A8C7PKW7_ONCMY</name>
<feature type="domain" description="Ig-like" evidence="4">
    <location>
        <begin position="225"/>
        <end position="319"/>
    </location>
</feature>
<dbReference type="InterPro" id="IPR050380">
    <property type="entry name" value="Immune_Resp_Modulators"/>
</dbReference>
<dbReference type="PROSITE" id="PS50835">
    <property type="entry name" value="IG_LIKE"/>
    <property type="match status" value="4"/>
</dbReference>
<keyword evidence="3" id="KW-0732">Signal</keyword>
<keyword evidence="2" id="KW-0472">Membrane</keyword>
<dbReference type="Pfam" id="PF07686">
    <property type="entry name" value="V-set"/>
    <property type="match status" value="1"/>
</dbReference>
<organism evidence="5 6">
    <name type="scientific">Oncorhynchus mykiss</name>
    <name type="common">Rainbow trout</name>
    <name type="synonym">Salmo gairdneri</name>
    <dbReference type="NCBI Taxonomy" id="8022"/>
    <lineage>
        <taxon>Eukaryota</taxon>
        <taxon>Metazoa</taxon>
        <taxon>Chordata</taxon>
        <taxon>Craniata</taxon>
        <taxon>Vertebrata</taxon>
        <taxon>Euteleostomi</taxon>
        <taxon>Actinopterygii</taxon>
        <taxon>Neopterygii</taxon>
        <taxon>Teleostei</taxon>
        <taxon>Protacanthopterygii</taxon>
        <taxon>Salmoniformes</taxon>
        <taxon>Salmonidae</taxon>
        <taxon>Salmoninae</taxon>
        <taxon>Oncorhynchus</taxon>
    </lineage>
</organism>
<dbReference type="SUPFAM" id="SSF48726">
    <property type="entry name" value="Immunoglobulin"/>
    <property type="match status" value="5"/>
</dbReference>
<dbReference type="Proteomes" id="UP000694395">
    <property type="component" value="Chromosome 16"/>
</dbReference>
<feature type="chain" id="PRO_5035430340" evidence="3">
    <location>
        <begin position="21"/>
        <end position="591"/>
    </location>
</feature>
<dbReference type="CDD" id="cd00098">
    <property type="entry name" value="IgC1"/>
    <property type="match status" value="2"/>
</dbReference>
<dbReference type="SMART" id="SM00409">
    <property type="entry name" value="IG"/>
    <property type="match status" value="2"/>
</dbReference>
<evidence type="ECO:0000259" key="4">
    <source>
        <dbReference type="PROSITE" id="PS50835"/>
    </source>
</evidence>
<dbReference type="AlphaFoldDB" id="A0A8C7PKW7"/>
<proteinExistence type="predicted"/>
<protein>
    <submittedName>
        <fullName evidence="5">Si:ch211-180a12.2</fullName>
    </submittedName>
</protein>
<dbReference type="Ensembl" id="ENSOMYT00000025671.2">
    <property type="protein sequence ID" value="ENSOMYP00000023431.2"/>
    <property type="gene ID" value="ENSOMYG00000011178.2"/>
</dbReference>
<dbReference type="Gene3D" id="2.60.40.10">
    <property type="entry name" value="Immunoglobulins"/>
    <property type="match status" value="5"/>
</dbReference>
<dbReference type="Pfam" id="PF07654">
    <property type="entry name" value="C1-set"/>
    <property type="match status" value="3"/>
</dbReference>
<evidence type="ECO:0000256" key="1">
    <source>
        <dbReference type="ARBA" id="ARBA00023319"/>
    </source>
</evidence>
<evidence type="ECO:0000313" key="5">
    <source>
        <dbReference type="Ensembl" id="ENSOMYP00000023431.2"/>
    </source>
</evidence>
<reference evidence="5" key="3">
    <citation type="submission" date="2025-09" db="UniProtKB">
        <authorList>
            <consortium name="Ensembl"/>
        </authorList>
    </citation>
    <scope>IDENTIFICATION</scope>
</reference>
<dbReference type="InterPro" id="IPR003597">
    <property type="entry name" value="Ig_C1-set"/>
</dbReference>
<dbReference type="InterPro" id="IPR007110">
    <property type="entry name" value="Ig-like_dom"/>
</dbReference>
<feature type="domain" description="Ig-like" evidence="4">
    <location>
        <begin position="33"/>
        <end position="117"/>
    </location>
</feature>
<feature type="signal peptide" evidence="3">
    <location>
        <begin position="1"/>
        <end position="20"/>
    </location>
</feature>
<evidence type="ECO:0000313" key="6">
    <source>
        <dbReference type="Proteomes" id="UP000694395"/>
    </source>
</evidence>
<keyword evidence="2" id="KW-0812">Transmembrane</keyword>
<evidence type="ECO:0000256" key="2">
    <source>
        <dbReference type="SAM" id="Phobius"/>
    </source>
</evidence>
<dbReference type="InterPro" id="IPR036179">
    <property type="entry name" value="Ig-like_dom_sf"/>
</dbReference>
<evidence type="ECO:0000256" key="3">
    <source>
        <dbReference type="SAM" id="SignalP"/>
    </source>
</evidence>
<reference evidence="5" key="2">
    <citation type="submission" date="2025-08" db="UniProtKB">
        <authorList>
            <consortium name="Ensembl"/>
        </authorList>
    </citation>
    <scope>IDENTIFICATION</scope>
</reference>
<reference evidence="5" key="1">
    <citation type="submission" date="2020-07" db="EMBL/GenBank/DDBJ databases">
        <title>A long reads based de novo assembly of the rainbow trout Arlee double haploid line genome.</title>
        <authorList>
            <person name="Gao G."/>
            <person name="Palti Y."/>
        </authorList>
    </citation>
    <scope>NUCLEOTIDE SEQUENCE [LARGE SCALE GENOMIC DNA]</scope>
</reference>
<feature type="domain" description="Ig-like" evidence="4">
    <location>
        <begin position="470"/>
        <end position="571"/>
    </location>
</feature>
<dbReference type="PANTHER" id="PTHR23411">
    <property type="entry name" value="TAPASIN"/>
    <property type="match status" value="1"/>
</dbReference>
<feature type="domain" description="Ig-like" evidence="4">
    <location>
        <begin position="123"/>
        <end position="214"/>
    </location>
</feature>
<sequence>MQCKVLLCLYFLTIIKHVSPTEVWVRPHTSALLPCSISVPPVGDSLLGISWTFNGSHIASFGTTDDNHVDKGFSWDTSLFVNGTFSLTLLNATLDQQGVYECQVRYNVSELHSSNVTLDIKVPPTLSIPTTMVVLDVKSELHCIAEGFSPPLIYFSWTRAGEVVQLEQAVTAVDRTPEGTYWAVNILKFIPLVDDQNVIYGCVVTHAALDKLLSLEFQLSFVYLPTVTLSAMPLPSRDSPLTLSCDIEGFYPEDVSVSWLQNGTELPAPLLSESGPDGTFRTRRYYTLSPEQRELAGEVECVVHLPSITEPVVTSAALADIDPIIETQTALTKSAKASVALMCISLVLVFLLCFGFSWRRRDAPPKVSEIQLTEAGDDSSVVTLTTQALCFHPDIITFRWFCQGGELSPVASQALSAPRPDTQGFFSAMSQCKLPRAELEHGGTKVWVSVHHIALKHPVTRETRGFIKRPNVSEIISSASFPGQHLTLGCDMTGFYPPGISVTWLHLREGEVDDREEEVIEGGEVWGPLLSGPSTYRANATLRKRGTNEEKESAGGVVCRVEHCSLEEPIERRWRNILIGTCLSLVYIHVM</sequence>